<proteinExistence type="predicted"/>
<feature type="region of interest" description="Disordered" evidence="1">
    <location>
        <begin position="1"/>
        <end position="38"/>
    </location>
</feature>
<gene>
    <name evidence="2" type="ORF">EVAR_35680_1</name>
</gene>
<comment type="caution">
    <text evidence="2">The sequence shown here is derived from an EMBL/GenBank/DDBJ whole genome shotgun (WGS) entry which is preliminary data.</text>
</comment>
<organism evidence="2 3">
    <name type="scientific">Eumeta variegata</name>
    <name type="common">Bagworm moth</name>
    <name type="synonym">Eumeta japonica</name>
    <dbReference type="NCBI Taxonomy" id="151549"/>
    <lineage>
        <taxon>Eukaryota</taxon>
        <taxon>Metazoa</taxon>
        <taxon>Ecdysozoa</taxon>
        <taxon>Arthropoda</taxon>
        <taxon>Hexapoda</taxon>
        <taxon>Insecta</taxon>
        <taxon>Pterygota</taxon>
        <taxon>Neoptera</taxon>
        <taxon>Endopterygota</taxon>
        <taxon>Lepidoptera</taxon>
        <taxon>Glossata</taxon>
        <taxon>Ditrysia</taxon>
        <taxon>Tineoidea</taxon>
        <taxon>Psychidae</taxon>
        <taxon>Oiketicinae</taxon>
        <taxon>Eumeta</taxon>
    </lineage>
</organism>
<dbReference type="AlphaFoldDB" id="A0A4C1VG25"/>
<protein>
    <submittedName>
        <fullName evidence="2">Uncharacterized protein</fullName>
    </submittedName>
</protein>
<sequence>MLGFLRGGTRKRTKRPSPALSRERPEASKDSNDTQGSTTITLKTVYHGGTTQLFHLKPQTDYSSCTKRSHGTAKICINHQLLRKTAHRLSFSQLDT</sequence>
<evidence type="ECO:0000313" key="3">
    <source>
        <dbReference type="Proteomes" id="UP000299102"/>
    </source>
</evidence>
<dbReference type="EMBL" id="BGZK01000331">
    <property type="protein sequence ID" value="GBP37247.1"/>
    <property type="molecule type" value="Genomic_DNA"/>
</dbReference>
<evidence type="ECO:0000256" key="1">
    <source>
        <dbReference type="SAM" id="MobiDB-lite"/>
    </source>
</evidence>
<evidence type="ECO:0000313" key="2">
    <source>
        <dbReference type="EMBL" id="GBP37247.1"/>
    </source>
</evidence>
<feature type="compositionally biased region" description="Basic and acidic residues" evidence="1">
    <location>
        <begin position="21"/>
        <end position="32"/>
    </location>
</feature>
<keyword evidence="3" id="KW-1185">Reference proteome</keyword>
<accession>A0A4C1VG25</accession>
<name>A0A4C1VG25_EUMVA</name>
<reference evidence="2 3" key="1">
    <citation type="journal article" date="2019" name="Commun. Biol.">
        <title>The bagworm genome reveals a unique fibroin gene that provides high tensile strength.</title>
        <authorList>
            <person name="Kono N."/>
            <person name="Nakamura H."/>
            <person name="Ohtoshi R."/>
            <person name="Tomita M."/>
            <person name="Numata K."/>
            <person name="Arakawa K."/>
        </authorList>
    </citation>
    <scope>NUCLEOTIDE SEQUENCE [LARGE SCALE GENOMIC DNA]</scope>
</reference>
<dbReference type="Proteomes" id="UP000299102">
    <property type="component" value="Unassembled WGS sequence"/>
</dbReference>